<dbReference type="InterPro" id="IPR000014">
    <property type="entry name" value="PAS"/>
</dbReference>
<comment type="caution">
    <text evidence="12">The sequence shown here is derived from an EMBL/GenBank/DDBJ whole genome shotgun (WGS) entry which is preliminary data.</text>
</comment>
<comment type="catalytic activity">
    <reaction evidence="1">
        <text>ATP + protein L-histidine = ADP + protein N-phospho-L-histidine.</text>
        <dbReference type="EC" id="2.7.13.3"/>
    </reaction>
</comment>
<dbReference type="InterPro" id="IPR036890">
    <property type="entry name" value="HATPase_C_sf"/>
</dbReference>
<evidence type="ECO:0000256" key="4">
    <source>
        <dbReference type="ARBA" id="ARBA00022679"/>
    </source>
</evidence>
<evidence type="ECO:0000313" key="12">
    <source>
        <dbReference type="EMBL" id="MBB5986377.1"/>
    </source>
</evidence>
<evidence type="ECO:0000256" key="6">
    <source>
        <dbReference type="ARBA" id="ARBA00022777"/>
    </source>
</evidence>
<evidence type="ECO:0000256" key="1">
    <source>
        <dbReference type="ARBA" id="ARBA00000085"/>
    </source>
</evidence>
<evidence type="ECO:0000256" key="5">
    <source>
        <dbReference type="ARBA" id="ARBA00022741"/>
    </source>
</evidence>
<keyword evidence="6" id="KW-0418">Kinase</keyword>
<dbReference type="RefSeq" id="WP_184047746.1">
    <property type="nucleotide sequence ID" value="NZ_JACHKA010000001.1"/>
</dbReference>
<dbReference type="SUPFAM" id="SSF52172">
    <property type="entry name" value="CheY-like"/>
    <property type="match status" value="1"/>
</dbReference>
<dbReference type="InterPro" id="IPR001789">
    <property type="entry name" value="Sig_transdc_resp-reg_receiver"/>
</dbReference>
<dbReference type="InterPro" id="IPR035965">
    <property type="entry name" value="PAS-like_dom_sf"/>
</dbReference>
<dbReference type="PROSITE" id="PS50112">
    <property type="entry name" value="PAS"/>
    <property type="match status" value="1"/>
</dbReference>
<dbReference type="SMART" id="SM00911">
    <property type="entry name" value="HWE_HK"/>
    <property type="match status" value="1"/>
</dbReference>
<keyword evidence="4" id="KW-0808">Transferase</keyword>
<evidence type="ECO:0000256" key="9">
    <source>
        <dbReference type="SAM" id="MobiDB-lite"/>
    </source>
</evidence>
<proteinExistence type="predicted"/>
<dbReference type="NCBIfam" id="TIGR00229">
    <property type="entry name" value="sensory_box"/>
    <property type="match status" value="1"/>
</dbReference>
<feature type="domain" description="Response regulatory" evidence="10">
    <location>
        <begin position="365"/>
        <end position="476"/>
    </location>
</feature>
<dbReference type="CDD" id="cd00130">
    <property type="entry name" value="PAS"/>
    <property type="match status" value="1"/>
</dbReference>
<name>A0ABR6NIC2_9SPHN</name>
<dbReference type="PANTHER" id="PTHR41523">
    <property type="entry name" value="TWO-COMPONENT SYSTEM SENSOR PROTEIN"/>
    <property type="match status" value="1"/>
</dbReference>
<dbReference type="EC" id="2.7.13.3" evidence="2"/>
<evidence type="ECO:0000256" key="2">
    <source>
        <dbReference type="ARBA" id="ARBA00012438"/>
    </source>
</evidence>
<feature type="domain" description="PAS" evidence="11">
    <location>
        <begin position="15"/>
        <end position="68"/>
    </location>
</feature>
<dbReference type="PROSITE" id="PS50110">
    <property type="entry name" value="RESPONSE_REGULATORY"/>
    <property type="match status" value="1"/>
</dbReference>
<dbReference type="Pfam" id="PF07536">
    <property type="entry name" value="HWE_HK"/>
    <property type="match status" value="1"/>
</dbReference>
<dbReference type="Gene3D" id="3.40.50.2300">
    <property type="match status" value="1"/>
</dbReference>
<sequence>MLPGSTDGDVTQVQKLDRLQAIIASAMDAIISIDAAQRVIFFNPAAEQMFGISAQEVMGAPIERFIPERFRAGHSEHIVRFATTGETGRRMGALGAISAIRENGEEFPVEASISQAQVGGERLSTVILRDITERKANEEAQALLAREVDHRAKNILAIVSSLVSLTEAPTREAYAESLAGRIAAMSRAHGLLARGRWKGASLRQVADDELGTYADLANFTCEGPDVKLSPRAVQPIGMLIHELATNAVKYGALSMYNGHVHLTWQQVPGNGIHLSWQESGGPPVTAPAEMGFGTNLIQQIVDNQLCGDFEHHWARDGYRLELNLPESVLQIGSDRRPREGRPAMGEPVRQEGASQRTDDSEKLGTLLIVEDEPLLAMQMSKSLEEYGWSVVGVAGSIEDANRILSEKSRPDVAILDVDLGGMPVFPLARSLRRLGIPFLFCTGYEDLGYSQEFANCRAIRKPATVLQLIRGLREAVRGAHGTLTMAPST</sequence>
<feature type="modified residue" description="4-aspartylphosphate" evidence="8">
    <location>
        <position position="416"/>
    </location>
</feature>
<keyword evidence="3 8" id="KW-0597">Phosphoprotein</keyword>
<evidence type="ECO:0000256" key="8">
    <source>
        <dbReference type="PROSITE-ProRule" id="PRU00169"/>
    </source>
</evidence>
<dbReference type="InterPro" id="IPR011006">
    <property type="entry name" value="CheY-like_superfamily"/>
</dbReference>
<dbReference type="SUPFAM" id="SSF55785">
    <property type="entry name" value="PYP-like sensor domain (PAS domain)"/>
    <property type="match status" value="1"/>
</dbReference>
<keyword evidence="7" id="KW-0067">ATP-binding</keyword>
<dbReference type="Pfam" id="PF00072">
    <property type="entry name" value="Response_reg"/>
    <property type="match status" value="1"/>
</dbReference>
<evidence type="ECO:0000259" key="11">
    <source>
        <dbReference type="PROSITE" id="PS50112"/>
    </source>
</evidence>
<dbReference type="SMART" id="SM00091">
    <property type="entry name" value="PAS"/>
    <property type="match status" value="1"/>
</dbReference>
<evidence type="ECO:0000313" key="13">
    <source>
        <dbReference type="Proteomes" id="UP001138540"/>
    </source>
</evidence>
<dbReference type="Proteomes" id="UP001138540">
    <property type="component" value="Unassembled WGS sequence"/>
</dbReference>
<reference evidence="12 13" key="1">
    <citation type="submission" date="2020-08" db="EMBL/GenBank/DDBJ databases">
        <title>Exploring microbial biodiversity for novel pathways involved in the catabolism of aromatic compounds derived from lignin.</title>
        <authorList>
            <person name="Elkins J."/>
        </authorList>
    </citation>
    <scope>NUCLEOTIDE SEQUENCE [LARGE SCALE GENOMIC DNA]</scope>
    <source>
        <strain evidence="12 13">B1D3A</strain>
    </source>
</reference>
<dbReference type="InterPro" id="IPR011102">
    <property type="entry name" value="Sig_transdc_His_kinase_HWE"/>
</dbReference>
<protein>
    <recommendedName>
        <fullName evidence="2">histidine kinase</fullName>
        <ecNumber evidence="2">2.7.13.3</ecNumber>
    </recommendedName>
</protein>
<accession>A0ABR6NIC2</accession>
<keyword evidence="13" id="KW-1185">Reference proteome</keyword>
<dbReference type="Gene3D" id="3.30.565.10">
    <property type="entry name" value="Histidine kinase-like ATPase, C-terminal domain"/>
    <property type="match status" value="1"/>
</dbReference>
<dbReference type="EMBL" id="JACHKA010000001">
    <property type="protein sequence ID" value="MBB5986377.1"/>
    <property type="molecule type" value="Genomic_DNA"/>
</dbReference>
<dbReference type="SMART" id="SM00448">
    <property type="entry name" value="REC"/>
    <property type="match status" value="1"/>
</dbReference>
<dbReference type="Pfam" id="PF13426">
    <property type="entry name" value="PAS_9"/>
    <property type="match status" value="1"/>
</dbReference>
<organism evidence="12 13">
    <name type="scientific">Sphingobium lignivorans</name>
    <dbReference type="NCBI Taxonomy" id="2735886"/>
    <lineage>
        <taxon>Bacteria</taxon>
        <taxon>Pseudomonadati</taxon>
        <taxon>Pseudomonadota</taxon>
        <taxon>Alphaproteobacteria</taxon>
        <taxon>Sphingomonadales</taxon>
        <taxon>Sphingomonadaceae</taxon>
        <taxon>Sphingobium</taxon>
    </lineage>
</organism>
<dbReference type="PANTHER" id="PTHR41523:SF8">
    <property type="entry name" value="ETHYLENE RESPONSE SENSOR PROTEIN"/>
    <property type="match status" value="1"/>
</dbReference>
<keyword evidence="5" id="KW-0547">Nucleotide-binding</keyword>
<dbReference type="Gene3D" id="3.30.450.20">
    <property type="entry name" value="PAS domain"/>
    <property type="match status" value="1"/>
</dbReference>
<evidence type="ECO:0000259" key="10">
    <source>
        <dbReference type="PROSITE" id="PS50110"/>
    </source>
</evidence>
<evidence type="ECO:0000256" key="7">
    <source>
        <dbReference type="ARBA" id="ARBA00022840"/>
    </source>
</evidence>
<evidence type="ECO:0000256" key="3">
    <source>
        <dbReference type="ARBA" id="ARBA00022553"/>
    </source>
</evidence>
<gene>
    <name evidence="12" type="ORF">HNP60_002351</name>
</gene>
<feature type="region of interest" description="Disordered" evidence="9">
    <location>
        <begin position="332"/>
        <end position="360"/>
    </location>
</feature>